<dbReference type="InterPro" id="IPR018392">
    <property type="entry name" value="LysM"/>
</dbReference>
<evidence type="ECO:0008006" key="5">
    <source>
        <dbReference type="Google" id="ProtNLM"/>
    </source>
</evidence>
<dbReference type="Proteomes" id="UP001055219">
    <property type="component" value="Unassembled WGS sequence"/>
</dbReference>
<protein>
    <recommendedName>
        <fullName evidence="5">LysM domain-containing protein</fullName>
    </recommendedName>
</protein>
<evidence type="ECO:0000313" key="4">
    <source>
        <dbReference type="Proteomes" id="UP001055219"/>
    </source>
</evidence>
<reference evidence="3" key="2">
    <citation type="submission" date="2022-07" db="EMBL/GenBank/DDBJ databases">
        <authorList>
            <person name="Goncalves M.F.M."/>
            <person name="Hilario S."/>
            <person name="Van De Peer Y."/>
            <person name="Esteves A.C."/>
            <person name="Alves A."/>
        </authorList>
    </citation>
    <scope>NUCLEOTIDE SEQUENCE</scope>
    <source>
        <strain evidence="3">MUM 19.33</strain>
    </source>
</reference>
<feature type="compositionally biased region" description="Polar residues" evidence="2">
    <location>
        <begin position="72"/>
        <end position="81"/>
    </location>
</feature>
<dbReference type="CDD" id="cd00118">
    <property type="entry name" value="LysM"/>
    <property type="match status" value="1"/>
</dbReference>
<dbReference type="AlphaFoldDB" id="A0A9P9Y2K2"/>
<accession>A0A9P9Y2K2</accession>
<comment type="similarity">
    <text evidence="1">Belongs to the secreted LysM effector family.</text>
</comment>
<feature type="region of interest" description="Disordered" evidence="2">
    <location>
        <begin position="191"/>
        <end position="215"/>
    </location>
</feature>
<dbReference type="GeneID" id="75831436"/>
<comment type="caution">
    <text evidence="3">The sequence shown here is derived from an EMBL/GenBank/DDBJ whole genome shotgun (WGS) entry which is preliminary data.</text>
</comment>
<feature type="compositionally biased region" description="Polar residues" evidence="2">
    <location>
        <begin position="371"/>
        <end position="381"/>
    </location>
</feature>
<dbReference type="EMBL" id="JAGIXG020000018">
    <property type="protein sequence ID" value="KAI6781784.1"/>
    <property type="molecule type" value="Genomic_DNA"/>
</dbReference>
<evidence type="ECO:0000313" key="3">
    <source>
        <dbReference type="EMBL" id="KAI6781784.1"/>
    </source>
</evidence>
<keyword evidence="4" id="KW-1185">Reference proteome</keyword>
<dbReference type="PANTHER" id="PTHR20932:SF8">
    <property type="entry name" value="LD22649P"/>
    <property type="match status" value="1"/>
</dbReference>
<dbReference type="InterPro" id="IPR036779">
    <property type="entry name" value="LysM_dom_sf"/>
</dbReference>
<feature type="region of interest" description="Disordered" evidence="2">
    <location>
        <begin position="121"/>
        <end position="167"/>
    </location>
</feature>
<feature type="compositionally biased region" description="Low complexity" evidence="2">
    <location>
        <begin position="386"/>
        <end position="408"/>
    </location>
</feature>
<dbReference type="InterPro" id="IPR045030">
    <property type="entry name" value="LYSM1-4"/>
</dbReference>
<reference evidence="3" key="1">
    <citation type="journal article" date="2021" name="J Fungi (Basel)">
        <title>Genomic and Metabolomic Analyses of the Marine Fungus Emericellopsis cladophorae: Insights into Saltwater Adaptability Mechanisms and Its Biosynthetic Potential.</title>
        <authorList>
            <person name="Goncalves M.F.M."/>
            <person name="Hilario S."/>
            <person name="Van de Peer Y."/>
            <person name="Esteves A.C."/>
            <person name="Alves A."/>
        </authorList>
    </citation>
    <scope>NUCLEOTIDE SEQUENCE</scope>
    <source>
        <strain evidence="3">MUM 19.33</strain>
    </source>
</reference>
<organism evidence="3 4">
    <name type="scientific">Emericellopsis cladophorae</name>
    <dbReference type="NCBI Taxonomy" id="2686198"/>
    <lineage>
        <taxon>Eukaryota</taxon>
        <taxon>Fungi</taxon>
        <taxon>Dikarya</taxon>
        <taxon>Ascomycota</taxon>
        <taxon>Pezizomycotina</taxon>
        <taxon>Sordariomycetes</taxon>
        <taxon>Hypocreomycetidae</taxon>
        <taxon>Hypocreales</taxon>
        <taxon>Bionectriaceae</taxon>
        <taxon>Emericellopsis</taxon>
    </lineage>
</organism>
<feature type="compositionally biased region" description="Polar residues" evidence="2">
    <location>
        <begin position="44"/>
        <end position="63"/>
    </location>
</feature>
<feature type="region of interest" description="Disordered" evidence="2">
    <location>
        <begin position="370"/>
        <end position="458"/>
    </location>
</feature>
<dbReference type="Gene3D" id="3.10.350.10">
    <property type="entry name" value="LysM domain"/>
    <property type="match status" value="1"/>
</dbReference>
<evidence type="ECO:0000256" key="2">
    <source>
        <dbReference type="SAM" id="MobiDB-lite"/>
    </source>
</evidence>
<sequence length="604" mass="63842">MTDRVRDGDLARSSSHIAAAGTDSPGGSVRPRNRRLISTDGDGPSNQTSGLLSALSPATSRSVSPLPRTRSLGVSPSRPNNLSTGDLGQFFSDSWNQSWSSVQDLTSSLFNSSNGPSSLGKGLLNGGGGLKAFPRGRRISNTSGERKANASWGPAPPTSGPNLDDVASGSLAQRHAALKAARTASVLESHTGVNGGLDVSGKHKRRNSDEAVTDKPGPDDYLVYVHWVQASDTFAGIVLKYRCREDVFRRANGLWSRDSIQTRKWVTIPVDACDVRGRPCEAPSWRNVQGVDLLAPTPAIEDASASKATHDDYFSKANGFGADEAQAEEEEKPWQHVRWVKVDSIPQPVEIGRVARGAMGYFPPRRKKSIRTISSLSTPRQSFEIASGPSGSAEGPSSRRPSSLSSRPAFPGSPPSNRSRMGSDPADERPAWMKRPGGVGSMGRNVRAPGPDKDVINSWTKKHIPGLNIDGPSMSIMGSETAKFGFGKDAGIAESSYEEGRDAIAPTRQGTGIDRAAAAVETWLRGALAKGPGTPLGKARAGRSDHPNDLIELTDTMSDDGRGGFFDNSLNVDGLSLGSSARNDAAGGIRGRTVGEAQKGSKAD</sequence>
<dbReference type="OrthoDB" id="2192830at2759"/>
<dbReference type="RefSeq" id="XP_051362640.1">
    <property type="nucleotide sequence ID" value="XM_051505991.1"/>
</dbReference>
<name>A0A9P9Y2K2_9HYPO</name>
<evidence type="ECO:0000256" key="1">
    <source>
        <dbReference type="ARBA" id="ARBA00044955"/>
    </source>
</evidence>
<feature type="compositionally biased region" description="Basic and acidic residues" evidence="2">
    <location>
        <begin position="1"/>
        <end position="10"/>
    </location>
</feature>
<feature type="region of interest" description="Disordered" evidence="2">
    <location>
        <begin position="580"/>
        <end position="604"/>
    </location>
</feature>
<gene>
    <name evidence="3" type="ORF">J7T54_004950</name>
</gene>
<dbReference type="PANTHER" id="PTHR20932">
    <property type="entry name" value="LYSM AND PUTATIVE PEPTIDOGLYCAN-BINDING DOMAIN-CONTAINING PROTEIN"/>
    <property type="match status" value="1"/>
</dbReference>
<feature type="region of interest" description="Disordered" evidence="2">
    <location>
        <begin position="1"/>
        <end position="81"/>
    </location>
</feature>
<proteinExistence type="inferred from homology"/>